<name>A0A0A8YBN9_ARUDO</name>
<accession>A0A0A8YBN9</accession>
<dbReference type="EMBL" id="GBRH01275025">
    <property type="protein sequence ID" value="JAD22870.1"/>
    <property type="molecule type" value="Transcribed_RNA"/>
</dbReference>
<proteinExistence type="predicted"/>
<organism evidence="2">
    <name type="scientific">Arundo donax</name>
    <name type="common">Giant reed</name>
    <name type="synonym">Donax arundinaceus</name>
    <dbReference type="NCBI Taxonomy" id="35708"/>
    <lineage>
        <taxon>Eukaryota</taxon>
        <taxon>Viridiplantae</taxon>
        <taxon>Streptophyta</taxon>
        <taxon>Embryophyta</taxon>
        <taxon>Tracheophyta</taxon>
        <taxon>Spermatophyta</taxon>
        <taxon>Magnoliopsida</taxon>
        <taxon>Liliopsida</taxon>
        <taxon>Poales</taxon>
        <taxon>Poaceae</taxon>
        <taxon>PACMAD clade</taxon>
        <taxon>Arundinoideae</taxon>
        <taxon>Arundineae</taxon>
        <taxon>Arundo</taxon>
    </lineage>
</organism>
<dbReference type="AlphaFoldDB" id="A0A0A8YBN9"/>
<evidence type="ECO:0000256" key="1">
    <source>
        <dbReference type="SAM" id="Phobius"/>
    </source>
</evidence>
<reference evidence="2" key="2">
    <citation type="journal article" date="2015" name="Data Brief">
        <title>Shoot transcriptome of the giant reed, Arundo donax.</title>
        <authorList>
            <person name="Barrero R.A."/>
            <person name="Guerrero F.D."/>
            <person name="Moolhuijzen P."/>
            <person name="Goolsby J.A."/>
            <person name="Tidwell J."/>
            <person name="Bellgard S.E."/>
            <person name="Bellgard M.I."/>
        </authorList>
    </citation>
    <scope>NUCLEOTIDE SEQUENCE</scope>
    <source>
        <tissue evidence="2">Shoot tissue taken approximately 20 cm above the soil surface</tissue>
    </source>
</reference>
<reference evidence="2" key="1">
    <citation type="submission" date="2014-09" db="EMBL/GenBank/DDBJ databases">
        <authorList>
            <person name="Magalhaes I.L.F."/>
            <person name="Oliveira U."/>
            <person name="Santos F.R."/>
            <person name="Vidigal T.H.D.A."/>
            <person name="Brescovit A.D."/>
            <person name="Santos A.J."/>
        </authorList>
    </citation>
    <scope>NUCLEOTIDE SEQUENCE</scope>
    <source>
        <tissue evidence="2">Shoot tissue taken approximately 20 cm above the soil surface</tissue>
    </source>
</reference>
<feature type="transmembrane region" description="Helical" evidence="1">
    <location>
        <begin position="12"/>
        <end position="32"/>
    </location>
</feature>
<sequence length="35" mass="4197">MKHMLFYHCPSVLFTINSSMLIIFFLLFYALMPVQ</sequence>
<evidence type="ECO:0000313" key="2">
    <source>
        <dbReference type="EMBL" id="JAD22870.1"/>
    </source>
</evidence>
<keyword evidence="1" id="KW-0812">Transmembrane</keyword>
<protein>
    <submittedName>
        <fullName evidence="2">Uncharacterized protein</fullName>
    </submittedName>
</protein>
<keyword evidence="1" id="KW-0472">Membrane</keyword>
<keyword evidence="1" id="KW-1133">Transmembrane helix</keyword>